<proteinExistence type="predicted"/>
<keyword evidence="1" id="KW-1133">Transmembrane helix</keyword>
<dbReference type="Proteomes" id="UP000027466">
    <property type="component" value="Unassembled WGS sequence"/>
</dbReference>
<evidence type="ECO:0000313" key="3">
    <source>
        <dbReference type="Proteomes" id="UP000027466"/>
    </source>
</evidence>
<keyword evidence="1" id="KW-0472">Membrane</keyword>
<evidence type="ECO:0000256" key="1">
    <source>
        <dbReference type="SAM" id="Phobius"/>
    </source>
</evidence>
<organism evidence="2 3">
    <name type="scientific">Caballeronia glathei</name>
    <dbReference type="NCBI Taxonomy" id="60547"/>
    <lineage>
        <taxon>Bacteria</taxon>
        <taxon>Pseudomonadati</taxon>
        <taxon>Pseudomonadota</taxon>
        <taxon>Betaproteobacteria</taxon>
        <taxon>Burkholderiales</taxon>
        <taxon>Burkholderiaceae</taxon>
        <taxon>Caballeronia</taxon>
    </lineage>
</organism>
<gene>
    <name evidence="2" type="ORF">BG61_39380</name>
</gene>
<comment type="caution">
    <text evidence="2">The sequence shown here is derived from an EMBL/GenBank/DDBJ whole genome shotgun (WGS) entry which is preliminary data.</text>
</comment>
<dbReference type="AlphaFoldDB" id="A0A069PCW4"/>
<evidence type="ECO:0000313" key="2">
    <source>
        <dbReference type="EMBL" id="KDR38543.1"/>
    </source>
</evidence>
<name>A0A069PCW4_9BURK</name>
<keyword evidence="3" id="KW-1185">Reference proteome</keyword>
<reference evidence="2 3" key="1">
    <citation type="submission" date="2014-03" db="EMBL/GenBank/DDBJ databases">
        <title>Draft Genome Sequences of Four Burkholderia Strains.</title>
        <authorList>
            <person name="Liu X.Y."/>
            <person name="Li C.X."/>
            <person name="Xu J.H."/>
        </authorList>
    </citation>
    <scope>NUCLEOTIDE SEQUENCE [LARGE SCALE GENOMIC DNA]</scope>
    <source>
        <strain evidence="2 3">DSM 50014</strain>
    </source>
</reference>
<accession>A0A069PCW4</accession>
<protein>
    <submittedName>
        <fullName evidence="2">Uncharacterized protein</fullName>
    </submittedName>
</protein>
<sequence length="64" mass="6716">MAGNAPYRGTSAARRIIARHVRRRQLLVTSLAGSAVAATIIVPGLPNLGIAVYISSTLPFALFP</sequence>
<keyword evidence="1" id="KW-0812">Transmembrane</keyword>
<dbReference type="EMBL" id="JFHC01000085">
    <property type="protein sequence ID" value="KDR38543.1"/>
    <property type="molecule type" value="Genomic_DNA"/>
</dbReference>
<feature type="transmembrane region" description="Helical" evidence="1">
    <location>
        <begin position="26"/>
        <end position="54"/>
    </location>
</feature>